<evidence type="ECO:0000313" key="4">
    <source>
        <dbReference type="EMBL" id="KAK6195850.1"/>
    </source>
</evidence>
<gene>
    <name evidence="4" type="ORF">SNE40_001193</name>
</gene>
<dbReference type="Proteomes" id="UP001347796">
    <property type="component" value="Unassembled WGS sequence"/>
</dbReference>
<feature type="chain" id="PRO_5042936374" description="Nose resistant-to-fluoxetine protein N-terminal domain-containing protein" evidence="2">
    <location>
        <begin position="22"/>
        <end position="766"/>
    </location>
</feature>
<keyword evidence="5" id="KW-1185">Reference proteome</keyword>
<accession>A0AAN8QAW4</accession>
<feature type="transmembrane region" description="Helical" evidence="1">
    <location>
        <begin position="727"/>
        <end position="749"/>
    </location>
</feature>
<sequence>MYQQKLILCGLMLMCFCFSRGHNGQINYNSILRTAGERILRASTHAPSQPYFADNDVFTSEVIRGSLVMEQLLANSKLHGELPQLTIAEEFIQDIAVTVSPQCQNDTQFMLSSILARENWALQMLDAFGKPDAGILRGATNWLGDYEECLAAVAINKTEYAGGFNGKYCFGSLAKSNTKPPAPGTLPTPVPMLGMCIPDTCSNTDIKLLINGLLMRFDVTSFSMQGVTCQEKNPPLDRKATAAICILSIFLFFLIIGTCYDLYLRFIKSDLNMKRPTYVSKNEYGSTNKTNLDETNALLSSSSVSEDNVTNSTANHIVLVAKNNANTQIEQGTLDKIILAFSVYTNGAKILNTNQPKDSLRAVHGIRFLSMSWVILAHTFAFALPLIGLTENVYPYMLKCLSRQSFSAILNAFVAVDSFFVLSGLLVAYVVLSEMKKNNGTINWFMFYFHRFWRLTPVYMMVLMIDVCLLHYIGDGPVWPQKGFEKNECRNTWWINLLYVNNLVENDQQCFGWSWYLANDMQFYILSPLMLVPLFMSMFWGSIVLIGFLFAIWLTTGLVSRLDHVAPGPAYQMEGADAAAYMNDYYYAPYCRMGPYIAGIAAGYFLYITTNKLKMRKITALIIWFIAAASALAIVYGLYDYANGSVATKDVGAFYNAVHRTIWGACVSWVVIACTTGYGGFVNTILSWEGFIPLSRLSYCAYLVHPLVLFSFYYSNRKPLYLYDVGMVYYFFGNMVASYAVAFIVSLAFEAPMMGLEKAIFKRDKK</sequence>
<feature type="transmembrane region" description="Helical" evidence="1">
    <location>
        <begin position="697"/>
        <end position="715"/>
    </location>
</feature>
<dbReference type="InterPro" id="IPR052728">
    <property type="entry name" value="O2_lipid_transport_reg"/>
</dbReference>
<reference evidence="4 5" key="1">
    <citation type="submission" date="2024-01" db="EMBL/GenBank/DDBJ databases">
        <title>The genome of the rayed Mediterranean limpet Patella caerulea (Linnaeus, 1758).</title>
        <authorList>
            <person name="Anh-Thu Weber A."/>
            <person name="Halstead-Nussloch G."/>
        </authorList>
    </citation>
    <scope>NUCLEOTIDE SEQUENCE [LARGE SCALE GENOMIC DNA]</scope>
    <source>
        <strain evidence="4">AATW-2023a</strain>
        <tissue evidence="4">Whole specimen</tissue>
    </source>
</reference>
<feature type="transmembrane region" description="Helical" evidence="1">
    <location>
        <begin position="408"/>
        <end position="432"/>
    </location>
</feature>
<dbReference type="InterPro" id="IPR006621">
    <property type="entry name" value="Nose-resist-to-fluoxetine_N"/>
</dbReference>
<organism evidence="4 5">
    <name type="scientific">Patella caerulea</name>
    <name type="common">Rayed Mediterranean limpet</name>
    <dbReference type="NCBI Taxonomy" id="87958"/>
    <lineage>
        <taxon>Eukaryota</taxon>
        <taxon>Metazoa</taxon>
        <taxon>Spiralia</taxon>
        <taxon>Lophotrochozoa</taxon>
        <taxon>Mollusca</taxon>
        <taxon>Gastropoda</taxon>
        <taxon>Patellogastropoda</taxon>
        <taxon>Patelloidea</taxon>
        <taxon>Patellidae</taxon>
        <taxon>Patella</taxon>
    </lineage>
</organism>
<dbReference type="AlphaFoldDB" id="A0AAN8QAW4"/>
<feature type="domain" description="Nose resistant-to-fluoxetine protein N-terminal" evidence="3">
    <location>
        <begin position="100"/>
        <end position="235"/>
    </location>
</feature>
<name>A0AAN8QAW4_PATCE</name>
<proteinExistence type="predicted"/>
<dbReference type="PANTHER" id="PTHR11161">
    <property type="entry name" value="O-ACYLTRANSFERASE"/>
    <property type="match status" value="1"/>
</dbReference>
<dbReference type="SMART" id="SM00703">
    <property type="entry name" value="NRF"/>
    <property type="match status" value="1"/>
</dbReference>
<feature type="transmembrane region" description="Helical" evidence="1">
    <location>
        <begin position="368"/>
        <end position="388"/>
    </location>
</feature>
<comment type="caution">
    <text evidence="4">The sequence shown here is derived from an EMBL/GenBank/DDBJ whole genome shotgun (WGS) entry which is preliminary data.</text>
</comment>
<feature type="transmembrane region" description="Helical" evidence="1">
    <location>
        <begin position="240"/>
        <end position="264"/>
    </location>
</feature>
<evidence type="ECO:0000313" key="5">
    <source>
        <dbReference type="Proteomes" id="UP001347796"/>
    </source>
</evidence>
<protein>
    <recommendedName>
        <fullName evidence="3">Nose resistant-to-fluoxetine protein N-terminal domain-containing protein</fullName>
    </recommendedName>
</protein>
<feature type="transmembrane region" description="Helical" evidence="1">
    <location>
        <begin position="621"/>
        <end position="642"/>
    </location>
</feature>
<dbReference type="PANTHER" id="PTHR11161:SF0">
    <property type="entry name" value="O-ACYLTRANSFERASE LIKE PROTEIN"/>
    <property type="match status" value="1"/>
</dbReference>
<feature type="signal peptide" evidence="2">
    <location>
        <begin position="1"/>
        <end position="21"/>
    </location>
</feature>
<dbReference type="Pfam" id="PF01757">
    <property type="entry name" value="Acyl_transf_3"/>
    <property type="match status" value="1"/>
</dbReference>
<keyword evidence="1" id="KW-0472">Membrane</keyword>
<dbReference type="EMBL" id="JAZGQO010000001">
    <property type="protein sequence ID" value="KAK6195850.1"/>
    <property type="molecule type" value="Genomic_DNA"/>
</dbReference>
<feature type="transmembrane region" description="Helical" evidence="1">
    <location>
        <begin position="662"/>
        <end position="685"/>
    </location>
</feature>
<evidence type="ECO:0000256" key="2">
    <source>
        <dbReference type="SAM" id="SignalP"/>
    </source>
</evidence>
<dbReference type="Pfam" id="PF20146">
    <property type="entry name" value="NRF"/>
    <property type="match status" value="1"/>
</dbReference>
<keyword evidence="2" id="KW-0732">Signal</keyword>
<dbReference type="InterPro" id="IPR002656">
    <property type="entry name" value="Acyl_transf_3_dom"/>
</dbReference>
<keyword evidence="1" id="KW-1133">Transmembrane helix</keyword>
<feature type="transmembrane region" description="Helical" evidence="1">
    <location>
        <begin position="523"/>
        <end position="554"/>
    </location>
</feature>
<evidence type="ECO:0000256" key="1">
    <source>
        <dbReference type="SAM" id="Phobius"/>
    </source>
</evidence>
<feature type="transmembrane region" description="Helical" evidence="1">
    <location>
        <begin position="452"/>
        <end position="473"/>
    </location>
</feature>
<dbReference type="GO" id="GO:0016747">
    <property type="term" value="F:acyltransferase activity, transferring groups other than amino-acyl groups"/>
    <property type="evidence" value="ECO:0007669"/>
    <property type="project" value="InterPro"/>
</dbReference>
<evidence type="ECO:0000259" key="3">
    <source>
        <dbReference type="SMART" id="SM00703"/>
    </source>
</evidence>
<keyword evidence="1" id="KW-0812">Transmembrane</keyword>